<organism evidence="1 2">
    <name type="scientific">Iocasia fonsfrigidae</name>
    <dbReference type="NCBI Taxonomy" id="2682810"/>
    <lineage>
        <taxon>Bacteria</taxon>
        <taxon>Bacillati</taxon>
        <taxon>Bacillota</taxon>
        <taxon>Clostridia</taxon>
        <taxon>Halanaerobiales</taxon>
        <taxon>Halanaerobiaceae</taxon>
        <taxon>Iocasia</taxon>
    </lineage>
</organism>
<proteinExistence type="predicted"/>
<accession>A0A8A7K7Q0</accession>
<dbReference type="KEGG" id="ifn:GM661_05475"/>
<evidence type="ECO:0000313" key="1">
    <source>
        <dbReference type="EMBL" id="QTL97471.1"/>
    </source>
</evidence>
<dbReference type="Proteomes" id="UP000665020">
    <property type="component" value="Chromosome"/>
</dbReference>
<evidence type="ECO:0000313" key="2">
    <source>
        <dbReference type="Proteomes" id="UP000665020"/>
    </source>
</evidence>
<gene>
    <name evidence="1" type="ORF">GM661_05475</name>
</gene>
<reference evidence="1" key="1">
    <citation type="submission" date="2019-12" db="EMBL/GenBank/DDBJ databases">
        <authorList>
            <person name="zhang j."/>
            <person name="sun C.M."/>
        </authorList>
    </citation>
    <scope>NUCLEOTIDE SEQUENCE</scope>
    <source>
        <strain evidence="1">NS-1</strain>
    </source>
</reference>
<dbReference type="Gene3D" id="1.10.287.1120">
    <property type="entry name" value="Bipartite methylase S protein"/>
    <property type="match status" value="1"/>
</dbReference>
<protein>
    <submittedName>
        <fullName evidence="1">Uncharacterized protein</fullName>
    </submittedName>
</protein>
<dbReference type="RefSeq" id="WP_230869099.1">
    <property type="nucleotide sequence ID" value="NZ_CP046640.1"/>
</dbReference>
<dbReference type="AlphaFoldDB" id="A0A8A7K7Q0"/>
<name>A0A8A7K7Q0_9FIRM</name>
<keyword evidence="2" id="KW-1185">Reference proteome</keyword>
<dbReference type="SUPFAM" id="SSF116734">
    <property type="entry name" value="DNA methylase specificity domain"/>
    <property type="match status" value="1"/>
</dbReference>
<dbReference type="EMBL" id="CP046640">
    <property type="protein sequence ID" value="QTL97471.1"/>
    <property type="molecule type" value="Genomic_DNA"/>
</dbReference>
<sequence>MVNFQDIVEYFDKETNKTDILIDKILQQISNLKEYNQALISNAITGKIDIREVYQNE</sequence>